<dbReference type="EMBL" id="FQXU01000012">
    <property type="protein sequence ID" value="SHI29350.1"/>
    <property type="molecule type" value="Genomic_DNA"/>
</dbReference>
<dbReference type="PANTHER" id="PTHR43687:SF6">
    <property type="entry name" value="L-ASPARTATE SEMIALDEHYDE SULFURTRANSFERASE IRON-SULFUR SUBUNIT"/>
    <property type="match status" value="1"/>
</dbReference>
<evidence type="ECO:0000256" key="2">
    <source>
        <dbReference type="ARBA" id="ARBA00022485"/>
    </source>
</evidence>
<keyword evidence="4" id="KW-0677">Repeat</keyword>
<evidence type="ECO:0000256" key="5">
    <source>
        <dbReference type="ARBA" id="ARBA00022982"/>
    </source>
</evidence>
<organism evidence="9 10">
    <name type="scientific">Clostridium intestinale DSM 6191</name>
    <dbReference type="NCBI Taxonomy" id="1121320"/>
    <lineage>
        <taxon>Bacteria</taxon>
        <taxon>Bacillati</taxon>
        <taxon>Bacillota</taxon>
        <taxon>Clostridia</taxon>
        <taxon>Eubacteriales</taxon>
        <taxon>Clostridiaceae</taxon>
        <taxon>Clostridium</taxon>
    </lineage>
</organism>
<dbReference type="GO" id="GO:0046872">
    <property type="term" value="F:metal ion binding"/>
    <property type="evidence" value="ECO:0007669"/>
    <property type="project" value="UniProtKB-KW"/>
</dbReference>
<keyword evidence="2" id="KW-0004">4Fe-4S</keyword>
<dbReference type="SUPFAM" id="SSF54862">
    <property type="entry name" value="4Fe-4S ferredoxins"/>
    <property type="match status" value="1"/>
</dbReference>
<evidence type="ECO:0000256" key="7">
    <source>
        <dbReference type="ARBA" id="ARBA00023014"/>
    </source>
</evidence>
<keyword evidence="3" id="KW-0479">Metal-binding</keyword>
<dbReference type="PANTHER" id="PTHR43687">
    <property type="entry name" value="ADENYLYLSULFATE REDUCTASE, BETA SUBUNIT"/>
    <property type="match status" value="1"/>
</dbReference>
<protein>
    <submittedName>
        <fullName evidence="9">Dissimilatory adenylylsulfate reductase beta subunit</fullName>
    </submittedName>
</protein>
<evidence type="ECO:0000256" key="4">
    <source>
        <dbReference type="ARBA" id="ARBA00022737"/>
    </source>
</evidence>
<dbReference type="InterPro" id="IPR017896">
    <property type="entry name" value="4Fe4S_Fe-S-bd"/>
</dbReference>
<evidence type="ECO:0000256" key="6">
    <source>
        <dbReference type="ARBA" id="ARBA00023004"/>
    </source>
</evidence>
<dbReference type="PROSITE" id="PS51379">
    <property type="entry name" value="4FE4S_FER_2"/>
    <property type="match status" value="2"/>
</dbReference>
<feature type="domain" description="4Fe-4S ferredoxin-type" evidence="8">
    <location>
        <begin position="34"/>
        <end position="64"/>
    </location>
</feature>
<dbReference type="PROSITE" id="PS00198">
    <property type="entry name" value="4FE4S_FER_1"/>
    <property type="match status" value="2"/>
</dbReference>
<evidence type="ECO:0000256" key="1">
    <source>
        <dbReference type="ARBA" id="ARBA00022448"/>
    </source>
</evidence>
<evidence type="ECO:0000256" key="3">
    <source>
        <dbReference type="ARBA" id="ARBA00022723"/>
    </source>
</evidence>
<feature type="domain" description="4Fe-4S ferredoxin-type" evidence="8">
    <location>
        <begin position="4"/>
        <end position="33"/>
    </location>
</feature>
<sequence>MKIMSIRIRKETCIKCGKCLEVCPGSLIYRDSEGKAYIKYEKDCWGCTACLKECPVKAIEYYLGEDIGGKGAYLYVNKQKEDLHWHIVDKNGNEKVITTNRKESNKY</sequence>
<dbReference type="Proteomes" id="UP000184241">
    <property type="component" value="Unassembled WGS sequence"/>
</dbReference>
<evidence type="ECO:0000259" key="8">
    <source>
        <dbReference type="PROSITE" id="PS51379"/>
    </source>
</evidence>
<dbReference type="Pfam" id="PF14697">
    <property type="entry name" value="Fer4_21"/>
    <property type="match status" value="1"/>
</dbReference>
<dbReference type="Gene3D" id="3.30.70.20">
    <property type="match status" value="1"/>
</dbReference>
<dbReference type="InterPro" id="IPR050572">
    <property type="entry name" value="Fe-S_Ferredoxin"/>
</dbReference>
<accession>A0A1M5ZYN1</accession>
<keyword evidence="6" id="KW-0408">Iron</keyword>
<gene>
    <name evidence="9" type="ORF">SAMN02745941_03538</name>
</gene>
<keyword evidence="7" id="KW-0411">Iron-sulfur</keyword>
<reference evidence="9 10" key="1">
    <citation type="submission" date="2016-11" db="EMBL/GenBank/DDBJ databases">
        <authorList>
            <person name="Jaros S."/>
            <person name="Januszkiewicz K."/>
            <person name="Wedrychowicz H."/>
        </authorList>
    </citation>
    <scope>NUCLEOTIDE SEQUENCE [LARGE SCALE GENOMIC DNA]</scope>
    <source>
        <strain evidence="9 10">DSM 6191</strain>
    </source>
</reference>
<evidence type="ECO:0000313" key="9">
    <source>
        <dbReference type="EMBL" id="SHI29350.1"/>
    </source>
</evidence>
<keyword evidence="5" id="KW-0249">Electron transport</keyword>
<dbReference type="AlphaFoldDB" id="A0A1M5ZYN1"/>
<dbReference type="GO" id="GO:0051539">
    <property type="term" value="F:4 iron, 4 sulfur cluster binding"/>
    <property type="evidence" value="ECO:0007669"/>
    <property type="project" value="UniProtKB-KW"/>
</dbReference>
<proteinExistence type="predicted"/>
<name>A0A1M5ZYN1_9CLOT</name>
<dbReference type="InterPro" id="IPR017900">
    <property type="entry name" value="4Fe4S_Fe_S_CS"/>
</dbReference>
<keyword evidence="1" id="KW-0813">Transport</keyword>
<evidence type="ECO:0000313" key="10">
    <source>
        <dbReference type="Proteomes" id="UP000184241"/>
    </source>
</evidence>